<keyword evidence="1 6" id="KW-0963">Cytoplasm</keyword>
<dbReference type="EMBL" id="CP136051">
    <property type="protein sequence ID" value="WOK04273.1"/>
    <property type="molecule type" value="Genomic_DNA"/>
</dbReference>
<dbReference type="SUPFAM" id="SSF53335">
    <property type="entry name" value="S-adenosyl-L-methionine-dependent methyltransferases"/>
    <property type="match status" value="1"/>
</dbReference>
<keyword evidence="2 6" id="KW-0698">rRNA processing</keyword>
<dbReference type="NCBIfam" id="TIGR00138">
    <property type="entry name" value="rsmG_gidB"/>
    <property type="match status" value="1"/>
</dbReference>
<feature type="binding site" evidence="6">
    <location>
        <position position="78"/>
    </location>
    <ligand>
        <name>S-adenosyl-L-methionine</name>
        <dbReference type="ChEBI" id="CHEBI:59789"/>
    </ligand>
</feature>
<feature type="binding site" evidence="6">
    <location>
        <position position="137"/>
    </location>
    <ligand>
        <name>S-adenosyl-L-methionine</name>
        <dbReference type="ChEBI" id="CHEBI:59789"/>
    </ligand>
</feature>
<dbReference type="EC" id="2.1.1.-" evidence="6"/>
<dbReference type="PANTHER" id="PTHR31760:SF0">
    <property type="entry name" value="S-ADENOSYL-L-METHIONINE-DEPENDENT METHYLTRANSFERASES SUPERFAMILY PROTEIN"/>
    <property type="match status" value="1"/>
</dbReference>
<dbReference type="CDD" id="cd02440">
    <property type="entry name" value="AdoMet_MTases"/>
    <property type="match status" value="1"/>
</dbReference>
<keyword evidence="3 6" id="KW-0489">Methyltransferase</keyword>
<comment type="similarity">
    <text evidence="6">Belongs to the methyltransferase superfamily. RNA methyltransferase RsmG family.</text>
</comment>
<protein>
    <recommendedName>
        <fullName evidence="6">Ribosomal RNA small subunit methyltransferase G</fullName>
        <ecNumber evidence="6">2.1.1.-</ecNumber>
    </recommendedName>
    <alternativeName>
        <fullName evidence="6">16S rRNA 7-methylguanosine methyltransferase</fullName>
        <shortName evidence="6">16S rRNA m7G methyltransferase</shortName>
    </alternativeName>
</protein>
<dbReference type="HAMAP" id="MF_00074">
    <property type="entry name" value="16SrRNA_methyltr_G"/>
    <property type="match status" value="1"/>
</dbReference>
<dbReference type="GO" id="GO:0032259">
    <property type="term" value="P:methylation"/>
    <property type="evidence" value="ECO:0007669"/>
    <property type="project" value="UniProtKB-KW"/>
</dbReference>
<gene>
    <name evidence="6 7" type="primary">rsmG</name>
    <name evidence="7" type="ORF">RT717_14425</name>
</gene>
<proteinExistence type="inferred from homology"/>
<dbReference type="InterPro" id="IPR003682">
    <property type="entry name" value="rRNA_ssu_MeTfrase_G"/>
</dbReference>
<sequence>MNQDLIFRYFPNLTATQKKQFSALYPLYEDWNSKINVVSRKDIEQLYLHHVLHSLAIAKLVSFQPGTKILDVGTGGGFPGIPLAILFPEAEFTLVDSIGKKILVVKEVCKGAGIQNVTAIHGRAEELKGEWDFVVSRAVTRLKPFIEWVENKISKTPKHNIPNGILYLKGGDLEEELSEIDYPYHVHDLSDFFKEEFFETKKLVMVSV</sequence>
<dbReference type="PIRSF" id="PIRSF003078">
    <property type="entry name" value="GidB"/>
    <property type="match status" value="1"/>
</dbReference>
<evidence type="ECO:0000256" key="1">
    <source>
        <dbReference type="ARBA" id="ARBA00022490"/>
    </source>
</evidence>
<organism evidence="7 8">
    <name type="scientific">Imperialibacter roseus</name>
    <dbReference type="NCBI Taxonomy" id="1324217"/>
    <lineage>
        <taxon>Bacteria</taxon>
        <taxon>Pseudomonadati</taxon>
        <taxon>Bacteroidota</taxon>
        <taxon>Cytophagia</taxon>
        <taxon>Cytophagales</taxon>
        <taxon>Flammeovirgaceae</taxon>
        <taxon>Imperialibacter</taxon>
    </lineage>
</organism>
<evidence type="ECO:0000256" key="2">
    <source>
        <dbReference type="ARBA" id="ARBA00022552"/>
    </source>
</evidence>
<dbReference type="Proteomes" id="UP001302349">
    <property type="component" value="Chromosome"/>
</dbReference>
<comment type="caution">
    <text evidence="6">Lacks conserved residue(s) required for the propagation of feature annotation.</text>
</comment>
<evidence type="ECO:0000256" key="4">
    <source>
        <dbReference type="ARBA" id="ARBA00022679"/>
    </source>
</evidence>
<keyword evidence="5 6" id="KW-0949">S-adenosyl-L-methionine</keyword>
<name>A0ABZ0IGY8_9BACT</name>
<evidence type="ECO:0000256" key="5">
    <source>
        <dbReference type="ARBA" id="ARBA00022691"/>
    </source>
</evidence>
<feature type="binding site" evidence="6">
    <location>
        <begin position="124"/>
        <end position="125"/>
    </location>
    <ligand>
        <name>S-adenosyl-L-methionine</name>
        <dbReference type="ChEBI" id="CHEBI:59789"/>
    </ligand>
</feature>
<comment type="function">
    <text evidence="6">Specifically methylates the N7 position of a guanine in 16S rRNA.</text>
</comment>
<evidence type="ECO:0000256" key="3">
    <source>
        <dbReference type="ARBA" id="ARBA00022603"/>
    </source>
</evidence>
<evidence type="ECO:0000313" key="8">
    <source>
        <dbReference type="Proteomes" id="UP001302349"/>
    </source>
</evidence>
<dbReference type="InterPro" id="IPR029063">
    <property type="entry name" value="SAM-dependent_MTases_sf"/>
</dbReference>
<comment type="subcellular location">
    <subcellularLocation>
        <location evidence="6">Cytoplasm</location>
    </subcellularLocation>
</comment>
<dbReference type="PANTHER" id="PTHR31760">
    <property type="entry name" value="S-ADENOSYL-L-METHIONINE-DEPENDENT METHYLTRANSFERASES SUPERFAMILY PROTEIN"/>
    <property type="match status" value="1"/>
</dbReference>
<accession>A0ABZ0IGY8</accession>
<keyword evidence="4 6" id="KW-0808">Transferase</keyword>
<reference evidence="7 8" key="1">
    <citation type="journal article" date="2023" name="Microbiol. Resour. Announc.">
        <title>Complete Genome Sequence of Imperialibacter roseus strain P4T.</title>
        <authorList>
            <person name="Tizabi D.R."/>
            <person name="Bachvaroff T."/>
            <person name="Hill R.T."/>
        </authorList>
    </citation>
    <scope>NUCLEOTIDE SEQUENCE [LARGE SCALE GENOMIC DNA]</scope>
    <source>
        <strain evidence="7 8">P4T</strain>
    </source>
</reference>
<dbReference type="GO" id="GO:0008168">
    <property type="term" value="F:methyltransferase activity"/>
    <property type="evidence" value="ECO:0007669"/>
    <property type="project" value="UniProtKB-KW"/>
</dbReference>
<dbReference type="Pfam" id="PF02527">
    <property type="entry name" value="GidB"/>
    <property type="match status" value="1"/>
</dbReference>
<dbReference type="RefSeq" id="WP_317487087.1">
    <property type="nucleotide sequence ID" value="NZ_CP136051.1"/>
</dbReference>
<evidence type="ECO:0000256" key="6">
    <source>
        <dbReference type="HAMAP-Rule" id="MF_00074"/>
    </source>
</evidence>
<evidence type="ECO:0000313" key="7">
    <source>
        <dbReference type="EMBL" id="WOK04273.1"/>
    </source>
</evidence>
<feature type="binding site" evidence="6">
    <location>
        <position position="73"/>
    </location>
    <ligand>
        <name>S-adenosyl-L-methionine</name>
        <dbReference type="ChEBI" id="CHEBI:59789"/>
    </ligand>
</feature>
<keyword evidence="8" id="KW-1185">Reference proteome</keyword>
<dbReference type="Gene3D" id="3.40.50.150">
    <property type="entry name" value="Vaccinia Virus protein VP39"/>
    <property type="match status" value="1"/>
</dbReference>